<evidence type="ECO:0000256" key="4">
    <source>
        <dbReference type="SAM" id="MobiDB-lite"/>
    </source>
</evidence>
<proteinExistence type="inferred from homology"/>
<name>A0A845ETW1_9BACL</name>
<reference evidence="6 7" key="1">
    <citation type="submission" date="2019-11" db="EMBL/GenBank/DDBJ databases">
        <title>Genome sequences of 17 halophilic strains isolated from different environments.</title>
        <authorList>
            <person name="Furrow R.E."/>
        </authorList>
    </citation>
    <scope>NUCLEOTIDE SEQUENCE [LARGE SCALE GENOMIC DNA]</scope>
    <source>
        <strain evidence="6 7">22506_14_FS</strain>
    </source>
</reference>
<evidence type="ECO:0000259" key="5">
    <source>
        <dbReference type="PROSITE" id="PS51770"/>
    </source>
</evidence>
<feature type="region of interest" description="Disordered" evidence="4">
    <location>
        <begin position="137"/>
        <end position="175"/>
    </location>
</feature>
<dbReference type="GO" id="GO:0005829">
    <property type="term" value="C:cytosol"/>
    <property type="evidence" value="ECO:0007669"/>
    <property type="project" value="TreeGrafter"/>
</dbReference>
<dbReference type="InterPro" id="IPR033120">
    <property type="entry name" value="HOTDOG_ACOT"/>
</dbReference>
<gene>
    <name evidence="6" type="ORF">GLW07_01125</name>
</gene>
<dbReference type="AlphaFoldDB" id="A0A845ETW1"/>
<dbReference type="PROSITE" id="PS51770">
    <property type="entry name" value="HOTDOG_ACOT"/>
    <property type="match status" value="1"/>
</dbReference>
<dbReference type="EMBL" id="WMEY01000001">
    <property type="protein sequence ID" value="MYL61946.1"/>
    <property type="molecule type" value="Genomic_DNA"/>
</dbReference>
<feature type="domain" description="HotDog ACOT-type" evidence="5">
    <location>
        <begin position="5"/>
        <end position="117"/>
    </location>
</feature>
<evidence type="ECO:0000256" key="3">
    <source>
        <dbReference type="PROSITE-ProRule" id="PRU01106"/>
    </source>
</evidence>
<feature type="compositionally biased region" description="Basic and acidic residues" evidence="4">
    <location>
        <begin position="137"/>
        <end position="159"/>
    </location>
</feature>
<dbReference type="InterPro" id="IPR029069">
    <property type="entry name" value="HotDog_dom_sf"/>
</dbReference>
<dbReference type="GO" id="GO:0006637">
    <property type="term" value="P:acyl-CoA metabolic process"/>
    <property type="evidence" value="ECO:0007669"/>
    <property type="project" value="TreeGrafter"/>
</dbReference>
<organism evidence="6 7">
    <name type="scientific">Guptibacillus hwajinpoensis</name>
    <dbReference type="NCBI Taxonomy" id="208199"/>
    <lineage>
        <taxon>Bacteria</taxon>
        <taxon>Bacillati</taxon>
        <taxon>Bacillota</taxon>
        <taxon>Bacilli</taxon>
        <taxon>Bacillales</taxon>
        <taxon>Guptibacillaceae</taxon>
        <taxon>Guptibacillus</taxon>
    </lineage>
</organism>
<dbReference type="PANTHER" id="PTHR11049">
    <property type="entry name" value="ACYL COENZYME A THIOESTER HYDROLASE"/>
    <property type="match status" value="1"/>
</dbReference>
<dbReference type="GO" id="GO:0052816">
    <property type="term" value="F:long-chain fatty acyl-CoA hydrolase activity"/>
    <property type="evidence" value="ECO:0007669"/>
    <property type="project" value="TreeGrafter"/>
</dbReference>
<dbReference type="InterPro" id="IPR040170">
    <property type="entry name" value="Cytosol_ACT"/>
</dbReference>
<evidence type="ECO:0000313" key="7">
    <source>
        <dbReference type="Proteomes" id="UP000447833"/>
    </source>
</evidence>
<dbReference type="CDD" id="cd03442">
    <property type="entry name" value="BFIT_BACH"/>
    <property type="match status" value="1"/>
</dbReference>
<protein>
    <submittedName>
        <fullName evidence="6">Acyl-CoA thioesterase</fullName>
    </submittedName>
</protein>
<dbReference type="SUPFAM" id="SSF54637">
    <property type="entry name" value="Thioesterase/thiol ester dehydrase-isomerase"/>
    <property type="match status" value="1"/>
</dbReference>
<dbReference type="GO" id="GO:0009062">
    <property type="term" value="P:fatty acid catabolic process"/>
    <property type="evidence" value="ECO:0007669"/>
    <property type="project" value="TreeGrafter"/>
</dbReference>
<keyword evidence="2 3" id="KW-0378">Hydrolase</keyword>
<comment type="similarity">
    <text evidence="1">Belongs to the acyl coenzyme A hydrolase family.</text>
</comment>
<evidence type="ECO:0000313" key="6">
    <source>
        <dbReference type="EMBL" id="MYL61946.1"/>
    </source>
</evidence>
<dbReference type="Proteomes" id="UP000447833">
    <property type="component" value="Unassembled WGS sequence"/>
</dbReference>
<evidence type="ECO:0000256" key="2">
    <source>
        <dbReference type="ARBA" id="ARBA00022801"/>
    </source>
</evidence>
<dbReference type="Gene3D" id="3.10.129.10">
    <property type="entry name" value="Hotdog Thioesterase"/>
    <property type="match status" value="1"/>
</dbReference>
<dbReference type="InterPro" id="IPR006683">
    <property type="entry name" value="Thioestr_dom"/>
</dbReference>
<dbReference type="Pfam" id="PF03061">
    <property type="entry name" value="4HBT"/>
    <property type="match status" value="1"/>
</dbReference>
<comment type="caution">
    <text evidence="6">The sequence shown here is derived from an EMBL/GenBank/DDBJ whole genome shotgun (WGS) entry which is preliminary data.</text>
</comment>
<evidence type="ECO:0000256" key="1">
    <source>
        <dbReference type="ARBA" id="ARBA00010458"/>
    </source>
</evidence>
<sequence length="175" mass="19433">MKSTNESRTAKATVVNPTHTNIHGTLFGGQLMAFIDDVALISATRHSRRPCVTASTDSVDFLHPIHQGDIVCLESMVTWTHKTSMEVFVKAIAEKMFTGERHVCATALLTFVALDEEGTPVEVPGVYPETEEEKFLNETAAERKELRRGRKGESRKLAREFGTPKPWDATQFTGV</sequence>
<accession>A0A845ETW1</accession>
<dbReference type="PANTHER" id="PTHR11049:SF24">
    <property type="entry name" value="CYTOSOLIC ACYL COENZYME A THIOESTER HYDROLASE"/>
    <property type="match status" value="1"/>
</dbReference>